<name>A0AAC8WI46_9FUSO</name>
<protein>
    <submittedName>
        <fullName evidence="1">Uncharacterized protein</fullName>
    </submittedName>
</protein>
<dbReference type="Proteomes" id="UP000068516">
    <property type="component" value="Chromosome"/>
</dbReference>
<organism evidence="1 2">
    <name type="scientific">Fusobacterium hwasookii ChDC F206</name>
    <dbReference type="NCBI Taxonomy" id="1307443"/>
    <lineage>
        <taxon>Bacteria</taxon>
        <taxon>Fusobacteriati</taxon>
        <taxon>Fusobacteriota</taxon>
        <taxon>Fusobacteriia</taxon>
        <taxon>Fusobacteriales</taxon>
        <taxon>Fusobacteriaceae</taxon>
        <taxon>Fusobacterium</taxon>
    </lineage>
</organism>
<evidence type="ECO:0000313" key="1">
    <source>
        <dbReference type="EMBL" id="ALQ34469.1"/>
    </source>
</evidence>
<dbReference type="AlphaFoldDB" id="A0AAC8WI46"/>
<dbReference type="RefSeq" id="WP_029492455.1">
    <property type="nucleotide sequence ID" value="NZ_ATKH01000043.1"/>
</dbReference>
<gene>
    <name evidence="1" type="ORF">RN92_00550</name>
</gene>
<sequence>MDHIIQIKDFQGMTAKIEGSIGAFGVGVSGEIDTKNDDKMSGSVGGEENTRIKVMVSLGYRRVDEFENPSEELKEAIRIITNNPERTAENIEAVKTIITELRTLQKENDDINKK</sequence>
<evidence type="ECO:0000313" key="2">
    <source>
        <dbReference type="Proteomes" id="UP000068516"/>
    </source>
</evidence>
<dbReference type="GeneID" id="60658071"/>
<proteinExistence type="predicted"/>
<dbReference type="EMBL" id="CP013336">
    <property type="protein sequence ID" value="ALQ34469.1"/>
    <property type="molecule type" value="Genomic_DNA"/>
</dbReference>
<reference evidence="1 2" key="1">
    <citation type="submission" date="2015-11" db="EMBL/GenBank/DDBJ databases">
        <authorList>
            <person name="Kook J.-K."/>
            <person name="Park S.-N."/>
            <person name="Lim Y.K."/>
            <person name="Jo E."/>
        </authorList>
    </citation>
    <scope>NUCLEOTIDE SEQUENCE [LARGE SCALE GENOMIC DNA]</scope>
    <source>
        <strain evidence="1 2">ChDC F206</strain>
    </source>
</reference>
<accession>A0AAC8WI46</accession>